<sequence>MILLGASRLMNCRRLDIETRGERIATAMMESRVQRHWNYSSTESTDEQRQRLVHEYTQLDDIPEEWDPVEVGGAASRQPKRIPTAEEINVILRLWRSDYLRKRAWVLWSGGDRNPPVPRLFSAVESGRYKFTEFIEVSENLEEEASWAALNDADLFDFGADWRRVFDVLAELANCRADRRRGPVQPVIDRRLPEQDPNVLLEKGRSLLRSMLMAASISCLFIVDEEALRKSIEGRLKVDQGEIDALLWSWELGAPPGRVIEEGDVGEMYLLSNNSGREFFGLSNSNLEDKSFVGWPGS</sequence>
<proteinExistence type="predicted"/>
<dbReference type="Proteomes" id="UP001610334">
    <property type="component" value="Unassembled WGS sequence"/>
</dbReference>
<keyword evidence="2" id="KW-1185">Reference proteome</keyword>
<evidence type="ECO:0000313" key="2">
    <source>
        <dbReference type="Proteomes" id="UP001610334"/>
    </source>
</evidence>
<name>A0ABR4H862_9EURO</name>
<dbReference type="EMBL" id="JBFXLT010000057">
    <property type="protein sequence ID" value="KAL2811469.1"/>
    <property type="molecule type" value="Genomic_DNA"/>
</dbReference>
<gene>
    <name evidence="1" type="ORF">BJX63DRAFT_422316</name>
</gene>
<organism evidence="1 2">
    <name type="scientific">Aspergillus granulosus</name>
    <dbReference type="NCBI Taxonomy" id="176169"/>
    <lineage>
        <taxon>Eukaryota</taxon>
        <taxon>Fungi</taxon>
        <taxon>Dikarya</taxon>
        <taxon>Ascomycota</taxon>
        <taxon>Pezizomycotina</taxon>
        <taxon>Eurotiomycetes</taxon>
        <taxon>Eurotiomycetidae</taxon>
        <taxon>Eurotiales</taxon>
        <taxon>Aspergillaceae</taxon>
        <taxon>Aspergillus</taxon>
        <taxon>Aspergillus subgen. Nidulantes</taxon>
    </lineage>
</organism>
<accession>A0ABR4H862</accession>
<reference evidence="1 2" key="1">
    <citation type="submission" date="2024-07" db="EMBL/GenBank/DDBJ databases">
        <title>Section-level genome sequencing and comparative genomics of Aspergillus sections Usti and Cavernicolus.</title>
        <authorList>
            <consortium name="Lawrence Berkeley National Laboratory"/>
            <person name="Nybo J.L."/>
            <person name="Vesth T.C."/>
            <person name="Theobald S."/>
            <person name="Frisvad J.C."/>
            <person name="Larsen T.O."/>
            <person name="Kjaerboelling I."/>
            <person name="Rothschild-Mancinelli K."/>
            <person name="Lyhne E.K."/>
            <person name="Kogle M.E."/>
            <person name="Barry K."/>
            <person name="Clum A."/>
            <person name="Na H."/>
            <person name="Ledsgaard L."/>
            <person name="Lin J."/>
            <person name="Lipzen A."/>
            <person name="Kuo A."/>
            <person name="Riley R."/>
            <person name="Mondo S."/>
            <person name="Labutti K."/>
            <person name="Haridas S."/>
            <person name="Pangalinan J."/>
            <person name="Salamov A.A."/>
            <person name="Simmons B.A."/>
            <person name="Magnuson J.K."/>
            <person name="Chen J."/>
            <person name="Drula E."/>
            <person name="Henrissat B."/>
            <person name="Wiebenga A."/>
            <person name="Lubbers R.J."/>
            <person name="Gomes A.C."/>
            <person name="Makela M.R."/>
            <person name="Stajich J."/>
            <person name="Grigoriev I.V."/>
            <person name="Mortensen U.H."/>
            <person name="De Vries R.P."/>
            <person name="Baker S.E."/>
            <person name="Andersen M.R."/>
        </authorList>
    </citation>
    <scope>NUCLEOTIDE SEQUENCE [LARGE SCALE GENOMIC DNA]</scope>
    <source>
        <strain evidence="1 2">CBS 588.65</strain>
    </source>
</reference>
<comment type="caution">
    <text evidence="1">The sequence shown here is derived from an EMBL/GenBank/DDBJ whole genome shotgun (WGS) entry which is preliminary data.</text>
</comment>
<evidence type="ECO:0000313" key="1">
    <source>
        <dbReference type="EMBL" id="KAL2811469.1"/>
    </source>
</evidence>
<protein>
    <submittedName>
        <fullName evidence="1">Uncharacterized protein</fullName>
    </submittedName>
</protein>